<dbReference type="InterPro" id="IPR023815">
    <property type="entry name" value="CRISPR-assoc_Csx19"/>
</dbReference>
<dbReference type="Proteomes" id="UP000054314">
    <property type="component" value="Unassembled WGS sequence"/>
</dbReference>
<dbReference type="EMBL" id="AXCZ01000003">
    <property type="protein sequence ID" value="KGM14455.1"/>
    <property type="molecule type" value="Genomic_DNA"/>
</dbReference>
<keyword evidence="2" id="KW-1185">Reference proteome</keyword>
<proteinExistence type="predicted"/>
<evidence type="ECO:0000313" key="2">
    <source>
        <dbReference type="Proteomes" id="UP000054314"/>
    </source>
</evidence>
<sequence length="166" mass="17183">MAEGRLVGADEALAALGGAGTALLMGPAGARAVRVTAAGAAVGRDGEPVDLSDVFEVCAFDGVREVRWTHGTGGLGCAVMIEEADDEQGPDRLCVTTFLLWGEVTESTAGWSTTVSARVGGLEVPIDAPIGSRLALEVVEYAAEDEHGTSRVVQERTVRIITTEKS</sequence>
<gene>
    <name evidence="1" type="ORF">N869_11165</name>
</gene>
<dbReference type="RefSeq" id="WP_035056491.1">
    <property type="nucleotide sequence ID" value="NZ_AXCZ01000003.1"/>
</dbReference>
<comment type="caution">
    <text evidence="1">The sequence shown here is derived from an EMBL/GenBank/DDBJ whole genome shotgun (WGS) entry which is preliminary data.</text>
</comment>
<name>A0A0A0C2N5_9CELL</name>
<evidence type="ECO:0000313" key="1">
    <source>
        <dbReference type="EMBL" id="KGM14455.1"/>
    </source>
</evidence>
<dbReference type="AlphaFoldDB" id="A0A0A0C2N5"/>
<organism evidence="1 2">
    <name type="scientific">Cellulomonas bogoriensis 69B4 = DSM 16987</name>
    <dbReference type="NCBI Taxonomy" id="1386082"/>
    <lineage>
        <taxon>Bacteria</taxon>
        <taxon>Bacillati</taxon>
        <taxon>Actinomycetota</taxon>
        <taxon>Actinomycetes</taxon>
        <taxon>Micrococcales</taxon>
        <taxon>Cellulomonadaceae</taxon>
        <taxon>Cellulomonas</taxon>
    </lineage>
</organism>
<reference evidence="1 2" key="1">
    <citation type="submission" date="2013-08" db="EMBL/GenBank/DDBJ databases">
        <title>Genome sequencing of Cellulomonas bogoriensis 69B4.</title>
        <authorList>
            <person name="Chen F."/>
            <person name="Li Y."/>
            <person name="Wang G."/>
        </authorList>
    </citation>
    <scope>NUCLEOTIDE SEQUENCE [LARGE SCALE GENOMIC DNA]</scope>
    <source>
        <strain evidence="1 2">69B4</strain>
    </source>
</reference>
<accession>A0A0A0C2N5</accession>
<protein>
    <submittedName>
        <fullName evidence="1">Uncharacterized protein</fullName>
    </submittedName>
</protein>
<dbReference type="OrthoDB" id="4332557at2"/>
<dbReference type="NCBIfam" id="TIGR03984">
    <property type="entry name" value="CRISPR-associated protein Csx19"/>
    <property type="match status" value="1"/>
</dbReference>